<dbReference type="OrthoDB" id="9803736at2"/>
<dbReference type="InterPro" id="IPR007560">
    <property type="entry name" value="Restrct_endonuc_IV_Mrr"/>
</dbReference>
<keyword evidence="1" id="KW-0175">Coiled coil</keyword>
<dbReference type="PANTHER" id="PTHR30015">
    <property type="entry name" value="MRR RESTRICTION SYSTEM PROTEIN"/>
    <property type="match status" value="1"/>
</dbReference>
<dbReference type="SUPFAM" id="SSF52980">
    <property type="entry name" value="Restriction endonuclease-like"/>
    <property type="match status" value="1"/>
</dbReference>
<proteinExistence type="predicted"/>
<gene>
    <name evidence="3" type="ORF">EHQ49_16665</name>
</gene>
<comment type="caution">
    <text evidence="3">The sequence shown here is derived from an EMBL/GenBank/DDBJ whole genome shotgun (WGS) entry which is preliminary data.</text>
</comment>
<dbReference type="InterPro" id="IPR011856">
    <property type="entry name" value="tRNA_endonuc-like_dom_sf"/>
</dbReference>
<evidence type="ECO:0000259" key="2">
    <source>
        <dbReference type="Pfam" id="PF04471"/>
    </source>
</evidence>
<dbReference type="AlphaFoldDB" id="A0A4R9JCR6"/>
<dbReference type="RefSeq" id="WP_135580787.1">
    <property type="nucleotide sequence ID" value="NZ_RQGA01000015.1"/>
</dbReference>
<protein>
    <submittedName>
        <fullName evidence="3">Restriction endonuclease</fullName>
    </submittedName>
</protein>
<keyword evidence="3" id="KW-0255">Endonuclease</keyword>
<sequence>MANYEERIQDTFTGEIAIIKSNDWYIFNQKKENKLASWEKRGHRLHKQQTKEEGLEEANRLTNEALENIKNMKNILKYTLGIDDKINWESLKDYKKFKQFKFDLQPPDLNSYLLQAPRWSIFEYIFKSITVKRKAILEEKRKEHELAMERFNKTKERKIAEYELEKKQFEKLQEKHNKEVEDLKSRFEKNEPEAIEEYLDLVFSKSKYPDFITLSYDLLFDESRKTIVVNVELPDPESLPKEIEYKYIASRDEFTTKELKKKEFSELYEEVISQIAIRTVHEIFESVYTNSIDFVVLNGYVNSIDKKTGNDTIACIVSIQAERDYFNSLNLTKISAKECIKGLKGLIASEFINLAPVKPILNLNREDRRIIESEAVIDDIDSNNNLASMDWQKFETLVRDIFAKEFAGEGVDVKVTQASRDAGVDAIIFDPDPIKGGKFVIQAKRYNNIVGVSAVRDLFGTVMNEGAVKGILVTTSNFGKDSIEFAKDKPLTLISGAHLVHLFNKHGYNVNIKIKQK</sequence>
<organism evidence="3 4">
    <name type="scientific">Leptospira perdikensis</name>
    <dbReference type="NCBI Taxonomy" id="2484948"/>
    <lineage>
        <taxon>Bacteria</taxon>
        <taxon>Pseudomonadati</taxon>
        <taxon>Spirochaetota</taxon>
        <taxon>Spirochaetia</taxon>
        <taxon>Leptospirales</taxon>
        <taxon>Leptospiraceae</taxon>
        <taxon>Leptospira</taxon>
    </lineage>
</organism>
<dbReference type="GO" id="GO:0015666">
    <property type="term" value="F:restriction endodeoxyribonuclease activity"/>
    <property type="evidence" value="ECO:0007669"/>
    <property type="project" value="TreeGrafter"/>
</dbReference>
<keyword evidence="3" id="KW-0378">Hydrolase</keyword>
<dbReference type="Pfam" id="PF04471">
    <property type="entry name" value="Mrr_cat"/>
    <property type="match status" value="1"/>
</dbReference>
<accession>A0A4R9JCR6</accession>
<dbReference type="GO" id="GO:0009307">
    <property type="term" value="P:DNA restriction-modification system"/>
    <property type="evidence" value="ECO:0007669"/>
    <property type="project" value="InterPro"/>
</dbReference>
<dbReference type="Proteomes" id="UP000298125">
    <property type="component" value="Unassembled WGS sequence"/>
</dbReference>
<dbReference type="InterPro" id="IPR052906">
    <property type="entry name" value="Type_IV_Methyl-Rstrct_Enzyme"/>
</dbReference>
<dbReference type="InterPro" id="IPR011335">
    <property type="entry name" value="Restrct_endonuc-II-like"/>
</dbReference>
<name>A0A4R9JCR6_9LEPT</name>
<feature type="coiled-coil region" evidence="1">
    <location>
        <begin position="134"/>
        <end position="186"/>
    </location>
</feature>
<dbReference type="PANTHER" id="PTHR30015:SF7">
    <property type="entry name" value="TYPE IV METHYL-DIRECTED RESTRICTION ENZYME ECOKMRR"/>
    <property type="match status" value="1"/>
</dbReference>
<evidence type="ECO:0000313" key="3">
    <source>
        <dbReference type="EMBL" id="TGL36050.1"/>
    </source>
</evidence>
<evidence type="ECO:0000313" key="4">
    <source>
        <dbReference type="Proteomes" id="UP000298125"/>
    </source>
</evidence>
<keyword evidence="3" id="KW-0540">Nuclease</keyword>
<dbReference type="Gene3D" id="3.40.1350.10">
    <property type="match status" value="1"/>
</dbReference>
<dbReference type="PROSITE" id="PS00018">
    <property type="entry name" value="EF_HAND_1"/>
    <property type="match status" value="1"/>
</dbReference>
<dbReference type="GO" id="GO:0003677">
    <property type="term" value="F:DNA binding"/>
    <property type="evidence" value="ECO:0007669"/>
    <property type="project" value="InterPro"/>
</dbReference>
<reference evidence="3" key="1">
    <citation type="journal article" date="2019" name="PLoS Negl. Trop. Dis.">
        <title>Revisiting the worldwide diversity of Leptospira species in the environment.</title>
        <authorList>
            <person name="Vincent A.T."/>
            <person name="Schiettekatte O."/>
            <person name="Bourhy P."/>
            <person name="Veyrier F.J."/>
            <person name="Picardeau M."/>
        </authorList>
    </citation>
    <scope>NUCLEOTIDE SEQUENCE [LARGE SCALE GENOMIC DNA]</scope>
    <source>
        <strain evidence="3">201702692</strain>
    </source>
</reference>
<dbReference type="InterPro" id="IPR018247">
    <property type="entry name" value="EF_Hand_1_Ca_BS"/>
</dbReference>
<evidence type="ECO:0000256" key="1">
    <source>
        <dbReference type="SAM" id="Coils"/>
    </source>
</evidence>
<dbReference type="EMBL" id="RQGA01000015">
    <property type="protein sequence ID" value="TGL36050.1"/>
    <property type="molecule type" value="Genomic_DNA"/>
</dbReference>
<feature type="domain" description="Restriction endonuclease type IV Mrr" evidence="2">
    <location>
        <begin position="386"/>
        <end position="502"/>
    </location>
</feature>
<keyword evidence="4" id="KW-1185">Reference proteome</keyword>